<name>A0AAX3DWZ4_RHOPL</name>
<proteinExistence type="predicted"/>
<dbReference type="RefSeq" id="WP_264074590.1">
    <property type="nucleotide sequence ID" value="NZ_CP076676.1"/>
</dbReference>
<dbReference type="EMBL" id="CP076676">
    <property type="protein sequence ID" value="UYO39239.1"/>
    <property type="molecule type" value="Genomic_DNA"/>
</dbReference>
<reference evidence="2" key="1">
    <citation type="journal article" date="2022" name="Biol. Control">
        <title>In silico genomic analysis of Rhodopseudomonas palustris strains revealed potential biocontrol agents and crop yield enhancers.</title>
        <authorList>
            <person name="Surachat K."/>
            <person name="Kantachote D."/>
            <person name="Deachamag P."/>
            <person name="Wonglapsuwan M."/>
        </authorList>
    </citation>
    <scope>NUCLEOTIDE SEQUENCE</scope>
    <source>
        <strain evidence="2">TLS06</strain>
    </source>
</reference>
<dbReference type="AlphaFoldDB" id="A0AAX3DWZ4"/>
<evidence type="ECO:0000256" key="1">
    <source>
        <dbReference type="SAM" id="MobiDB-lite"/>
    </source>
</evidence>
<dbReference type="Proteomes" id="UP001163166">
    <property type="component" value="Chromosome"/>
</dbReference>
<gene>
    <name evidence="2" type="ORF">KQX62_21400</name>
</gene>
<evidence type="ECO:0000313" key="3">
    <source>
        <dbReference type="Proteomes" id="UP001163166"/>
    </source>
</evidence>
<evidence type="ECO:0000313" key="2">
    <source>
        <dbReference type="EMBL" id="UYO39239.1"/>
    </source>
</evidence>
<protein>
    <submittedName>
        <fullName evidence="2">Uncharacterized protein</fullName>
    </submittedName>
</protein>
<sequence length="118" mass="13389">MLGPALSHLHELLARRREKHEELTPFERALLVELTAAKTFGPPLTKVLQLSRDDRLRSTLRDMPVSGLSDTLDEFHRTFLDLDKSLRTEIELGSGGYTGDDRMQTACDEPNCPNKKRT</sequence>
<accession>A0AAX3DWZ4</accession>
<organism evidence="2 3">
    <name type="scientific">Rhodopseudomonas palustris</name>
    <dbReference type="NCBI Taxonomy" id="1076"/>
    <lineage>
        <taxon>Bacteria</taxon>
        <taxon>Pseudomonadati</taxon>
        <taxon>Pseudomonadota</taxon>
        <taxon>Alphaproteobacteria</taxon>
        <taxon>Hyphomicrobiales</taxon>
        <taxon>Nitrobacteraceae</taxon>
        <taxon>Rhodopseudomonas</taxon>
    </lineage>
</organism>
<feature type="region of interest" description="Disordered" evidence="1">
    <location>
        <begin position="93"/>
        <end position="118"/>
    </location>
</feature>